<feature type="region of interest" description="Disordered" evidence="3">
    <location>
        <begin position="665"/>
        <end position="693"/>
    </location>
</feature>
<name>A0AAN8KEC2_PATCE</name>
<feature type="compositionally biased region" description="Low complexity" evidence="3">
    <location>
        <begin position="531"/>
        <end position="547"/>
    </location>
</feature>
<sequence>MEKLEATSNYTPDSQLTEEKVNSPKTSELNLETQQNYEFPEVNPLDETSQDNYDKKEESVKGKTPRKREKIIIDIEDGRPPLSDELKNGYRILRELMSDSNKAVNWPFMEAVDDSHPDTADYYEVVDNPMWLKRMREKFDKRLYDSITLFVSDFRVMLENCYRYNGPDHFISKRGQRLEMMLEQKLALLSRELREKTSVAATTGGKVEESFSSGMRRRVKSTYQRDTSALLSQLRKEEAQRGKDLRRQQILDRKAANEALVQEQLEWENMLLKDPIKSQMNGMWELPQIGHFLFLCQEPLNIGEVPQFELERSFAMPRQSSCMQNVMTSLLSTQYQRTKLEKTGMMPYSVWTEKLFIKLAAWYKILADYGGDTYKAANKIGIDSYFFDVVGRKNPLLKKKFHDLSFYRIVWIVKSLCDHCLETQESIRDAIERQPIQEQREYLLGYDTKGNQYIHFPQFCGADLRIYKQEPFPEPEDSEEEIEEQPPIAKKKKLESPSKKLTSATLLKNNNNKHHTPDTSILRRSRRGQSEESSNSNNNSSLHSSSSKNTPEIPILDDTSNDSASLPVPSSKHKKNRSFNNAPLLLDETSTDSASVSISSSRRRKRGGKKGQKNDYAKNLKKEFDLTESECFDESTCSSLTECYHGDLNSEEKDMMNKDKMLTSDNISENSANGSVTIKNESEANDYCSESTQKDSELFNINNKTTKPDHETVSSNIYNGANVNKSEALDNLNSISSEFDKCNSELVNQDKQTCQTSSEHICDNFDNKPDSNISANVNNSESDVDNLDSESVIQQIKTEPFDTKQNSELEIPKQVSETIKDMKSAIDERDEPSGGKNIWKQNEEKEIKKEPEMVCVKKETDLGQSETCVKEKCSDDDIKIDDSKDILAMDSTPSNEIKTDENTEIEKEIKDGKKDEESTEGSEAEIKEEKLENEEEEEEELEPELGPFLMICDNVDDLRQLVDKYAEQEPIVMKRGKKEKIVQPPPRKKCIVDLHDRLAFLLNELEPWESKLNAAMRKARVKIRREFEDYVEEEASGKWESESETSSNADSSDEENDSSEVEYQQDLSIKKEKTEPKEKPIKVEEMEIDEDDYDVSSRGRLRKRRIIPNNSEESIKKKKIIKKEEPVPSHVPNILRQVKSPVPGVTSPQSLTLQPTSIGHTIAIRTANQPQTASQLLRMSVNTPTVRQVVPGTLPQKSTSHPVIQHLLSKQTGTKAPPTLINSSLLNLQTSKTGTAATSFSSQPRIQYVITNQQNVTPNKTKPQITNLASLPAGLLQQLIKNQTIKIQQNSKGETQLVLAAPIQLTTPIKSETNTSPAKGPLVITPTAVSTPGPSISSVQTTSSPYIVPLTTSSPSALVQSLQATSSNTCTTSTMLSPCKTSPVQKYASNVTVKALLENRAAKKPESFGSSTTSSTSVEMETFDADQTNTDGMSPSKVVAKILQGSLPASSISTSLPTVNIKVPPPVTLPLIQPRKNITRTIQMINAPISVTTKLDKGKLGTHGVSSTVSSATPITSLVNSSTRQTVIAHPTVASNTGLVQTVASKSGLILQTKPVDAKTILLQGQPTKHNIVPQTLISSSPGLIQGYLTPQGLQIPSNMLPSSTGSVILQASKSAIAGSTALTTTANASCVSPMAFSAASQSFQNQSNSALLSPKTLTNIATTVATGTPMMTIRPPGNYFIVQPGNKGPVQHVQLQKVAGNPNKIMLGSGQAMALGAVLPNALNSTPKTIQLKSPATPVLQVANSVPKQVSRFVIPQNNTSTMPAANLVRQIAADQQKMQLPTGSKTMDVQILGQSGVSQFPQNMLRLPSGQLIQVPQGSIGVKSGSISNQDICLNQGLLNQLNQQSNIAKVTTAAKVLPQTVLLSPSCATQGIQLTQNPTINSQQILQQLQGLQSARPVRPVVPVVPVSPGVSVASAAPGNNQQVQFHLNVTGNKLGLTSQPIMNILRSPAPTQNSVSSIKTPMQLQTPLSISIPNSTVVQSPHTEIQNKQIPTPHSSAVSPAGINSVSQPGSSKILQVPLNPGDDVVKTHVVWPKGKKENPKMNSATKIVQLAVSDLQESEQDPSKVGTTSKLSPEKPTMKTSPTISNISVDGAKKTEVLGLKPSSESPGKQQKLLLYNIGGQLMTAQGVPVTVDQGVLKIVQQATIQIGSQTLTVRAPSTSDNYEIPVQVGGKTEIPNISPPKNPISGKVLTTPIKKEPPLSNVPLSLTNLISPVSTTSTDMKPPKVDKDVHSVSSFPYSISSKVISEKTDMLGISLPKSPVSDKILLPEASGTALPKVSQSLTNLISSSQAPPPDTQPLKVDKGGLSVSSFPYSISSKLVTTPFKNLTPNLTNRLQAPVLSTRTETLLQTNYSQNLPEMSSNKTPIVNEIVTFSAEKTDDYSTIMDQKNSNHNRETNPFSVQSSPSVPESNIVNCTKICSVSPVVRQTTNTVTFVADSIPAVSGDTKVLNTQNKVSESSSEYERCVTHQPTAITLTNTTVSNGAGTRDENLNSPLNAVQSPEKEAAKNLLALANQALLSHNTKR</sequence>
<evidence type="ECO:0000256" key="3">
    <source>
        <dbReference type="SAM" id="MobiDB-lite"/>
    </source>
</evidence>
<dbReference type="PRINTS" id="PR00503">
    <property type="entry name" value="BROMODOMAIN"/>
</dbReference>
<dbReference type="Pfam" id="PF23450">
    <property type="entry name" value="KIAA2026_hel"/>
    <property type="match status" value="1"/>
</dbReference>
<feature type="domain" description="Bromo" evidence="4">
    <location>
        <begin position="100"/>
        <end position="172"/>
    </location>
</feature>
<feature type="region of interest" description="Disordered" evidence="3">
    <location>
        <begin position="1034"/>
        <end position="1085"/>
    </location>
</feature>
<feature type="compositionally biased region" description="Polar residues" evidence="3">
    <location>
        <begin position="665"/>
        <end position="679"/>
    </location>
</feature>
<feature type="compositionally biased region" description="Basic and acidic residues" evidence="3">
    <location>
        <begin position="824"/>
        <end position="833"/>
    </location>
</feature>
<dbReference type="SMART" id="SM00297">
    <property type="entry name" value="BROMO"/>
    <property type="match status" value="1"/>
</dbReference>
<reference evidence="5 6" key="1">
    <citation type="submission" date="2024-01" db="EMBL/GenBank/DDBJ databases">
        <title>The genome of the rayed Mediterranean limpet Patella caerulea (Linnaeus, 1758).</title>
        <authorList>
            <person name="Anh-Thu Weber A."/>
            <person name="Halstead-Nussloch G."/>
        </authorList>
    </citation>
    <scope>NUCLEOTIDE SEQUENCE [LARGE SCALE GENOMIC DNA]</scope>
    <source>
        <strain evidence="5">AATW-2023a</strain>
        <tissue evidence="5">Whole specimen</tissue>
    </source>
</reference>
<evidence type="ECO:0000313" key="6">
    <source>
        <dbReference type="Proteomes" id="UP001347796"/>
    </source>
</evidence>
<feature type="region of interest" description="Disordered" evidence="3">
    <location>
        <begin position="2059"/>
        <end position="2090"/>
    </location>
</feature>
<organism evidence="5 6">
    <name type="scientific">Patella caerulea</name>
    <name type="common">Rayed Mediterranean limpet</name>
    <dbReference type="NCBI Taxonomy" id="87958"/>
    <lineage>
        <taxon>Eukaryota</taxon>
        <taxon>Metazoa</taxon>
        <taxon>Spiralia</taxon>
        <taxon>Lophotrochozoa</taxon>
        <taxon>Mollusca</taxon>
        <taxon>Gastropoda</taxon>
        <taxon>Patellogastropoda</taxon>
        <taxon>Patelloidea</taxon>
        <taxon>Patellidae</taxon>
        <taxon>Patella</taxon>
    </lineage>
</organism>
<feature type="compositionally biased region" description="Polar residues" evidence="3">
    <location>
        <begin position="23"/>
        <end position="37"/>
    </location>
</feature>
<feature type="compositionally biased region" description="Polar residues" evidence="3">
    <location>
        <begin position="1991"/>
        <end position="2018"/>
    </location>
</feature>
<evidence type="ECO:0000313" key="5">
    <source>
        <dbReference type="EMBL" id="KAK6190914.1"/>
    </source>
</evidence>
<dbReference type="EMBL" id="JAZGQO010000002">
    <property type="protein sequence ID" value="KAK6190914.1"/>
    <property type="molecule type" value="Genomic_DNA"/>
</dbReference>
<dbReference type="Pfam" id="PF00439">
    <property type="entry name" value="Bromodomain"/>
    <property type="match status" value="1"/>
</dbReference>
<feature type="compositionally biased region" description="Acidic residues" evidence="3">
    <location>
        <begin position="1051"/>
        <end position="1060"/>
    </location>
</feature>
<dbReference type="Gene3D" id="1.20.920.10">
    <property type="entry name" value="Bromodomain-like"/>
    <property type="match status" value="1"/>
</dbReference>
<feature type="compositionally biased region" description="Basic and acidic residues" evidence="3">
    <location>
        <begin position="1068"/>
        <end position="1085"/>
    </location>
</feature>
<dbReference type="Proteomes" id="UP001347796">
    <property type="component" value="Unassembled WGS sequence"/>
</dbReference>
<feature type="compositionally biased region" description="Basic and acidic residues" evidence="3">
    <location>
        <begin position="52"/>
        <end position="61"/>
    </location>
</feature>
<feature type="compositionally biased region" description="Basic and acidic residues" evidence="3">
    <location>
        <begin position="897"/>
        <end position="916"/>
    </location>
</feature>
<dbReference type="PANTHER" id="PTHR31095">
    <property type="entry name" value="RIKEN CDNA 9930021J03 GENE"/>
    <property type="match status" value="1"/>
</dbReference>
<dbReference type="SUPFAM" id="SSF47370">
    <property type="entry name" value="Bromodomain"/>
    <property type="match status" value="1"/>
</dbReference>
<gene>
    <name evidence="5" type="ORF">SNE40_002680</name>
</gene>
<feature type="region of interest" description="Disordered" evidence="3">
    <location>
        <begin position="824"/>
        <end position="848"/>
    </location>
</feature>
<feature type="compositionally biased region" description="Acidic residues" evidence="3">
    <location>
        <begin position="931"/>
        <end position="943"/>
    </location>
</feature>
<keyword evidence="6" id="KW-1185">Reference proteome</keyword>
<dbReference type="InterPro" id="IPR040214">
    <property type="entry name" value="BRD10"/>
</dbReference>
<dbReference type="PROSITE" id="PS00633">
    <property type="entry name" value="BROMODOMAIN_1"/>
    <property type="match status" value="1"/>
</dbReference>
<dbReference type="PANTHER" id="PTHR31095:SF3">
    <property type="entry name" value="RIKEN CDNA 9930021J03 GENE"/>
    <property type="match status" value="1"/>
</dbReference>
<feature type="region of interest" description="Disordered" evidence="3">
    <location>
        <begin position="889"/>
        <end position="944"/>
    </location>
</feature>
<dbReference type="InterPro" id="IPR001487">
    <property type="entry name" value="Bromodomain"/>
</dbReference>
<dbReference type="InterPro" id="IPR056522">
    <property type="entry name" value="KIAA2026_hel"/>
</dbReference>
<evidence type="ECO:0000256" key="1">
    <source>
        <dbReference type="ARBA" id="ARBA00023117"/>
    </source>
</evidence>
<keyword evidence="1 2" id="KW-0103">Bromodomain</keyword>
<evidence type="ECO:0000259" key="4">
    <source>
        <dbReference type="PROSITE" id="PS50014"/>
    </source>
</evidence>
<feature type="compositionally biased region" description="Acidic residues" evidence="3">
    <location>
        <begin position="473"/>
        <end position="484"/>
    </location>
</feature>
<protein>
    <recommendedName>
        <fullName evidence="4">Bromo domain-containing protein</fullName>
    </recommendedName>
</protein>
<dbReference type="InterPro" id="IPR018359">
    <property type="entry name" value="Bromodomain_CS"/>
</dbReference>
<feature type="compositionally biased region" description="Polar residues" evidence="3">
    <location>
        <begin position="1"/>
        <end position="15"/>
    </location>
</feature>
<feature type="compositionally biased region" description="Basic residues" evidence="3">
    <location>
        <begin position="601"/>
        <end position="611"/>
    </location>
</feature>
<feature type="region of interest" description="Disordered" evidence="3">
    <location>
        <begin position="1"/>
        <end position="65"/>
    </location>
</feature>
<comment type="caution">
    <text evidence="5">The sequence shown here is derived from an EMBL/GenBank/DDBJ whole genome shotgun (WGS) entry which is preliminary data.</text>
</comment>
<feature type="region of interest" description="Disordered" evidence="3">
    <location>
        <begin position="1991"/>
        <end position="2024"/>
    </location>
</feature>
<dbReference type="InterPro" id="IPR036427">
    <property type="entry name" value="Bromodomain-like_sf"/>
</dbReference>
<evidence type="ECO:0000256" key="2">
    <source>
        <dbReference type="PROSITE-ProRule" id="PRU00035"/>
    </source>
</evidence>
<dbReference type="PROSITE" id="PS50014">
    <property type="entry name" value="BROMODOMAIN_2"/>
    <property type="match status" value="1"/>
</dbReference>
<feature type="region of interest" description="Disordered" evidence="3">
    <location>
        <begin position="472"/>
        <end position="614"/>
    </location>
</feature>
<accession>A0AAN8KEC2</accession>
<proteinExistence type="predicted"/>